<dbReference type="OrthoDB" id="3160134at2759"/>
<dbReference type="AlphaFoldDB" id="A0A2R6NTK2"/>
<dbReference type="Proteomes" id="UP000186601">
    <property type="component" value="Unassembled WGS sequence"/>
</dbReference>
<dbReference type="EMBL" id="MLYV02000866">
    <property type="protein sequence ID" value="PSR76034.1"/>
    <property type="molecule type" value="Genomic_DNA"/>
</dbReference>
<sequence>TRFFCSSLVSWREKDGAFSFKQFYYYIVALFEMDLDSAWVAETLDWWDK</sequence>
<evidence type="ECO:0000313" key="3">
    <source>
        <dbReference type="Proteomes" id="UP000186601"/>
    </source>
</evidence>
<gene>
    <name evidence="1" type="ORF">PHLCEN_2v11631</name>
    <name evidence="2" type="ORF">PHLCEN_2v8696</name>
</gene>
<dbReference type="Pfam" id="PF20414">
    <property type="entry name" value="DUF6698"/>
    <property type="match status" value="1"/>
</dbReference>
<dbReference type="EMBL" id="MLYV02001164">
    <property type="protein sequence ID" value="PSR72497.1"/>
    <property type="molecule type" value="Genomic_DNA"/>
</dbReference>
<evidence type="ECO:0000313" key="2">
    <source>
        <dbReference type="EMBL" id="PSR76034.1"/>
    </source>
</evidence>
<keyword evidence="3" id="KW-1185">Reference proteome</keyword>
<reference evidence="2 3" key="1">
    <citation type="submission" date="2018-02" db="EMBL/GenBank/DDBJ databases">
        <title>Genome sequence of the basidiomycete white-rot fungus Phlebia centrifuga.</title>
        <authorList>
            <person name="Granchi Z."/>
            <person name="Peng M."/>
            <person name="de Vries R.P."/>
            <person name="Hilden K."/>
            <person name="Makela M.R."/>
            <person name="Grigoriev I."/>
            <person name="Riley R."/>
        </authorList>
    </citation>
    <scope>NUCLEOTIDE SEQUENCE [LARGE SCALE GENOMIC DNA]</scope>
    <source>
        <strain evidence="2 3">FBCC195</strain>
    </source>
</reference>
<comment type="caution">
    <text evidence="2">The sequence shown here is derived from an EMBL/GenBank/DDBJ whole genome shotgun (WGS) entry which is preliminary data.</text>
</comment>
<dbReference type="InterPro" id="IPR046521">
    <property type="entry name" value="DUF6698"/>
</dbReference>
<accession>A0A2R6NTK2</accession>
<feature type="non-terminal residue" evidence="2">
    <location>
        <position position="1"/>
    </location>
</feature>
<evidence type="ECO:0000313" key="1">
    <source>
        <dbReference type="EMBL" id="PSR72497.1"/>
    </source>
</evidence>
<name>A0A2R6NTK2_9APHY</name>
<protein>
    <submittedName>
        <fullName evidence="2">Uncharacterized protein</fullName>
    </submittedName>
</protein>
<proteinExistence type="predicted"/>
<organism evidence="2 3">
    <name type="scientific">Hermanssonia centrifuga</name>
    <dbReference type="NCBI Taxonomy" id="98765"/>
    <lineage>
        <taxon>Eukaryota</taxon>
        <taxon>Fungi</taxon>
        <taxon>Dikarya</taxon>
        <taxon>Basidiomycota</taxon>
        <taxon>Agaricomycotina</taxon>
        <taxon>Agaricomycetes</taxon>
        <taxon>Polyporales</taxon>
        <taxon>Meruliaceae</taxon>
        <taxon>Hermanssonia</taxon>
    </lineage>
</organism>